<protein>
    <recommendedName>
        <fullName evidence="9">Tic20 family protein Ycf60</fullName>
    </recommendedName>
</protein>
<comment type="caution">
    <text evidence="7">The sequence shown here is derived from an EMBL/GenBank/DDBJ whole genome shotgun (WGS) entry which is preliminary data.</text>
</comment>
<evidence type="ECO:0000313" key="8">
    <source>
        <dbReference type="Proteomes" id="UP000629098"/>
    </source>
</evidence>
<dbReference type="PANTHER" id="PTHR33510">
    <property type="entry name" value="PROTEIN TIC 20-II, CHLOROPLASTIC"/>
    <property type="match status" value="1"/>
</dbReference>
<keyword evidence="4 6" id="KW-1133">Transmembrane helix</keyword>
<comment type="similarity">
    <text evidence="2">Belongs to the Tic20 family.</text>
</comment>
<organism evidence="7 8">
    <name type="scientific">Iningainema tapete BLCC-T55</name>
    <dbReference type="NCBI Taxonomy" id="2748662"/>
    <lineage>
        <taxon>Bacteria</taxon>
        <taxon>Bacillati</taxon>
        <taxon>Cyanobacteriota</taxon>
        <taxon>Cyanophyceae</taxon>
        <taxon>Nostocales</taxon>
        <taxon>Scytonemataceae</taxon>
        <taxon>Iningainema tapete</taxon>
    </lineage>
</organism>
<evidence type="ECO:0000256" key="6">
    <source>
        <dbReference type="SAM" id="Phobius"/>
    </source>
</evidence>
<accession>A0A8J6XGC6</accession>
<dbReference type="RefSeq" id="WP_190835390.1">
    <property type="nucleotide sequence ID" value="NZ_CAWPPI010000092.1"/>
</dbReference>
<sequence>MTWRSSSTTKDRIFSSLTYIIPILEVLGLGSFLFNLIPPLALLFIPFVPLAGIYFYNYGGLSIVQFAVFIGLFAGVVRNYKLGHLLRYNAMQALMLSIVAFLCQAVLGLLREMQVFALAGSSGMLLSSTLASTIFLVVVSASVYSVIQALRGLYAEIPIISEVAHSQVR</sequence>
<dbReference type="AlphaFoldDB" id="A0A8J6XGC6"/>
<gene>
    <name evidence="7" type="ORF">ICL16_30730</name>
</gene>
<dbReference type="GO" id="GO:0016020">
    <property type="term" value="C:membrane"/>
    <property type="evidence" value="ECO:0007669"/>
    <property type="project" value="UniProtKB-SubCell"/>
</dbReference>
<dbReference type="Proteomes" id="UP000629098">
    <property type="component" value="Unassembled WGS sequence"/>
</dbReference>
<feature type="transmembrane region" description="Helical" evidence="6">
    <location>
        <begin position="54"/>
        <end position="77"/>
    </location>
</feature>
<dbReference type="EMBL" id="JACXAE010000092">
    <property type="protein sequence ID" value="MBD2776315.1"/>
    <property type="molecule type" value="Genomic_DNA"/>
</dbReference>
<evidence type="ECO:0000256" key="4">
    <source>
        <dbReference type="ARBA" id="ARBA00022989"/>
    </source>
</evidence>
<keyword evidence="5 6" id="KW-0472">Membrane</keyword>
<dbReference type="Pfam" id="PF16166">
    <property type="entry name" value="TIC20"/>
    <property type="match status" value="1"/>
</dbReference>
<keyword evidence="8" id="KW-1185">Reference proteome</keyword>
<proteinExistence type="inferred from homology"/>
<evidence type="ECO:0000313" key="7">
    <source>
        <dbReference type="EMBL" id="MBD2776315.1"/>
    </source>
</evidence>
<feature type="transmembrane region" description="Helical" evidence="6">
    <location>
        <begin position="130"/>
        <end position="147"/>
    </location>
</feature>
<feature type="transmembrane region" description="Helical" evidence="6">
    <location>
        <begin position="12"/>
        <end position="34"/>
    </location>
</feature>
<reference evidence="7" key="1">
    <citation type="submission" date="2020-09" db="EMBL/GenBank/DDBJ databases">
        <title>Iningainema tapete sp. nov. (Scytonemataceae, Cyanobacteria) from greenhouses in central Florida (USA) produces two types of nodularin with biosynthetic potential for microcystin-LR and anabaenopeptins.</title>
        <authorList>
            <person name="Berthold D.E."/>
            <person name="Lefler F.W."/>
            <person name="Huang I.-S."/>
            <person name="Abdulla H."/>
            <person name="Zimba P.V."/>
            <person name="Laughinghouse H.D. IV."/>
        </authorList>
    </citation>
    <scope>NUCLEOTIDE SEQUENCE</scope>
    <source>
        <strain evidence="7">BLCCT55</strain>
    </source>
</reference>
<keyword evidence="3 6" id="KW-0812">Transmembrane</keyword>
<evidence type="ECO:0000256" key="5">
    <source>
        <dbReference type="ARBA" id="ARBA00023136"/>
    </source>
</evidence>
<evidence type="ECO:0000256" key="3">
    <source>
        <dbReference type="ARBA" id="ARBA00022692"/>
    </source>
</evidence>
<feature type="transmembrane region" description="Helical" evidence="6">
    <location>
        <begin position="89"/>
        <end position="110"/>
    </location>
</feature>
<evidence type="ECO:0000256" key="2">
    <source>
        <dbReference type="ARBA" id="ARBA00009596"/>
    </source>
</evidence>
<evidence type="ECO:0000256" key="1">
    <source>
        <dbReference type="ARBA" id="ARBA00004141"/>
    </source>
</evidence>
<evidence type="ECO:0008006" key="9">
    <source>
        <dbReference type="Google" id="ProtNLM"/>
    </source>
</evidence>
<dbReference type="InterPro" id="IPR005691">
    <property type="entry name" value="Tic20"/>
</dbReference>
<name>A0A8J6XGC6_9CYAN</name>
<comment type="subcellular location">
    <subcellularLocation>
        <location evidence="1">Membrane</location>
        <topology evidence="1">Multi-pass membrane protein</topology>
    </subcellularLocation>
</comment>
<dbReference type="PANTHER" id="PTHR33510:SF5">
    <property type="entry name" value="PROTEIN TIC 20-II, CHLOROPLASTIC"/>
    <property type="match status" value="1"/>
</dbReference>